<dbReference type="Proteomes" id="UP000005408">
    <property type="component" value="Unassembled WGS sequence"/>
</dbReference>
<dbReference type="FunFam" id="3.90.550.50:FF:000001">
    <property type="entry name" value="Hexosyltransferase"/>
    <property type="match status" value="1"/>
</dbReference>
<dbReference type="EnsemblMetazoa" id="G31920.2">
    <property type="protein sequence ID" value="G31920.2:cds"/>
    <property type="gene ID" value="G31920"/>
</dbReference>
<keyword evidence="7" id="KW-1133">Transmembrane helix</keyword>
<dbReference type="AlphaFoldDB" id="A0A8W8ME62"/>
<keyword evidence="6" id="KW-0735">Signal-anchor</keyword>
<dbReference type="GO" id="GO:0006493">
    <property type="term" value="P:protein O-linked glycosylation"/>
    <property type="evidence" value="ECO:0007669"/>
    <property type="project" value="TreeGrafter"/>
</dbReference>
<dbReference type="GO" id="GO:0016758">
    <property type="term" value="F:hexosyltransferase activity"/>
    <property type="evidence" value="ECO:0007669"/>
    <property type="project" value="InterPro"/>
</dbReference>
<evidence type="ECO:0000256" key="6">
    <source>
        <dbReference type="ARBA" id="ARBA00022968"/>
    </source>
</evidence>
<proteinExistence type="inferred from homology"/>
<keyword evidence="3 11" id="KW-0328">Glycosyltransferase</keyword>
<organism evidence="12 13">
    <name type="scientific">Magallana gigas</name>
    <name type="common">Pacific oyster</name>
    <name type="synonym">Crassostrea gigas</name>
    <dbReference type="NCBI Taxonomy" id="29159"/>
    <lineage>
        <taxon>Eukaryota</taxon>
        <taxon>Metazoa</taxon>
        <taxon>Spiralia</taxon>
        <taxon>Lophotrochozoa</taxon>
        <taxon>Mollusca</taxon>
        <taxon>Bivalvia</taxon>
        <taxon>Autobranchia</taxon>
        <taxon>Pteriomorphia</taxon>
        <taxon>Ostreida</taxon>
        <taxon>Ostreoidea</taxon>
        <taxon>Ostreidae</taxon>
        <taxon>Magallana</taxon>
    </lineage>
</organism>
<sequence length="332" mass="38802">MKKSNKNIIRILCVLVLIYIFCTPFRRQNDKTMENNYGRMKIYIDADVVHPQPDNSLACVENGENVFLFIMIPSAITNFEQRNVIRRTWGDVSKVRPNVVVRFIVGRSEQPFLQELVLKENRIHHDLVIKDIPEFYENLTQKSVAMLSWIVSYCSRARYFLKIDDDMFLNLPRLLNVLSNHAQTNSIVGCKYEHSKPRRYPFSKWRVSWEQYSKNEYPVYISGPAYVISGDIISKLYQATKEVPQFVFEDVYITGMCRKLIGALAKSHPEFTCGYRDVAPCGSHFRNQITGHHYSPTEIGRMWTELQDRGSTCRLIDSFGIYIIVDLLKWIF</sequence>
<evidence type="ECO:0000256" key="11">
    <source>
        <dbReference type="RuleBase" id="RU363063"/>
    </source>
</evidence>
<keyword evidence="9" id="KW-0472">Membrane</keyword>
<evidence type="ECO:0000256" key="4">
    <source>
        <dbReference type="ARBA" id="ARBA00022679"/>
    </source>
</evidence>
<evidence type="ECO:0000256" key="8">
    <source>
        <dbReference type="ARBA" id="ARBA00023034"/>
    </source>
</evidence>
<dbReference type="PANTHER" id="PTHR11214">
    <property type="entry name" value="BETA-1,3-N-ACETYLGLUCOSAMINYLTRANSFERASE"/>
    <property type="match status" value="1"/>
</dbReference>
<dbReference type="InterPro" id="IPR002659">
    <property type="entry name" value="Glyco_trans_31"/>
</dbReference>
<evidence type="ECO:0000256" key="2">
    <source>
        <dbReference type="ARBA" id="ARBA00008661"/>
    </source>
</evidence>
<dbReference type="GO" id="GO:0000139">
    <property type="term" value="C:Golgi membrane"/>
    <property type="evidence" value="ECO:0007669"/>
    <property type="project" value="UniProtKB-SubCell"/>
</dbReference>
<dbReference type="EC" id="2.4.1.-" evidence="11"/>
<evidence type="ECO:0000256" key="9">
    <source>
        <dbReference type="ARBA" id="ARBA00023136"/>
    </source>
</evidence>
<dbReference type="EnsemblMetazoa" id="G31920.1">
    <property type="protein sequence ID" value="G31920.1:cds"/>
    <property type="gene ID" value="G31920"/>
</dbReference>
<keyword evidence="5" id="KW-0812">Transmembrane</keyword>
<dbReference type="Pfam" id="PF01762">
    <property type="entry name" value="Galactosyl_T"/>
    <property type="match status" value="1"/>
</dbReference>
<evidence type="ECO:0000256" key="7">
    <source>
        <dbReference type="ARBA" id="ARBA00022989"/>
    </source>
</evidence>
<reference evidence="12" key="1">
    <citation type="submission" date="2022-08" db="UniProtKB">
        <authorList>
            <consortium name="EnsemblMetazoa"/>
        </authorList>
    </citation>
    <scope>IDENTIFICATION</scope>
    <source>
        <strain evidence="12">05x7-T-G4-1.051#20</strain>
    </source>
</reference>
<keyword evidence="10" id="KW-0325">Glycoprotein</keyword>
<accession>A0A8W8ME62</accession>
<evidence type="ECO:0000256" key="5">
    <source>
        <dbReference type="ARBA" id="ARBA00022692"/>
    </source>
</evidence>
<evidence type="ECO:0000256" key="10">
    <source>
        <dbReference type="ARBA" id="ARBA00023180"/>
    </source>
</evidence>
<evidence type="ECO:0000313" key="13">
    <source>
        <dbReference type="Proteomes" id="UP000005408"/>
    </source>
</evidence>
<dbReference type="PANTHER" id="PTHR11214:SF314">
    <property type="entry name" value="HEXOSYLTRANSFERASE"/>
    <property type="match status" value="1"/>
</dbReference>
<keyword evidence="8 11" id="KW-0333">Golgi apparatus</keyword>
<comment type="subcellular location">
    <subcellularLocation>
        <location evidence="1 11">Golgi apparatus membrane</location>
        <topology evidence="1 11">Single-pass type II membrane protein</topology>
    </subcellularLocation>
</comment>
<evidence type="ECO:0000313" key="12">
    <source>
        <dbReference type="EnsemblMetazoa" id="G31920.1:cds"/>
    </source>
</evidence>
<keyword evidence="13" id="KW-1185">Reference proteome</keyword>
<dbReference type="Gene3D" id="3.90.550.50">
    <property type="match status" value="1"/>
</dbReference>
<evidence type="ECO:0000256" key="3">
    <source>
        <dbReference type="ARBA" id="ARBA00022676"/>
    </source>
</evidence>
<evidence type="ECO:0000256" key="1">
    <source>
        <dbReference type="ARBA" id="ARBA00004323"/>
    </source>
</evidence>
<keyword evidence="4" id="KW-0808">Transferase</keyword>
<name>A0A8W8ME62_MAGGI</name>
<protein>
    <recommendedName>
        <fullName evidence="11">Hexosyltransferase</fullName>
        <ecNumber evidence="11">2.4.1.-</ecNumber>
    </recommendedName>
</protein>
<comment type="similarity">
    <text evidence="2 11">Belongs to the glycosyltransferase 31 family.</text>
</comment>